<evidence type="ECO:0000313" key="4">
    <source>
        <dbReference type="Proteomes" id="UP000253551"/>
    </source>
</evidence>
<evidence type="ECO:0000259" key="2">
    <source>
        <dbReference type="Pfam" id="PF03399"/>
    </source>
</evidence>
<sequence length="572" mass="65758">MFRNPNTKQRGRGRNNNNSNHFDASLNEALGQSSFGQPQEKNHTPKPTFSFITPTKKKPFQPKKASPMLVDDTDKQSRVTAADRAQRFGSTSKSADYDRMKKNRVAERQQAIEDGLIPDPNAPVRLEDAIDFRGTCEAKCPDFEILEREIQNGLDALEMDTFGNADKNRVVKAYRRSAAGNEQPLPSDVRTPRSLVSTLNYLIDEVLAQQPLEKCHAFIRDRTRSIRQDFTLQNIRDVTAVQVHERIARFHILCLHEMCELDESKFSEQQETEQLRKVLLSLMEFYDDLREEGIETENEPEFRAYHMLSHIRDQDVVRQAQTLPVHIFRHPYMTRAIEFFGLAQRNNEIMETSSRRNKPENVEASQNFYSKFFKLIADPGTPFLMACMLECHFADIRKGALKAMNVSYMMKAGGVEAEHVRQVLAYDSLKHLLNEVALYGIPLDMSLDEPTICFGQKHYRTKTPIFVEPLSNPSQKKSIQLVEPKKNGQSFQSIIYGEQTHFERHQPIPFTSQPNVHQPISITNVFKPKAPVSASFTYSELTGEPAQFKKKDLVYSKQQQDKQRELEQLEGK</sequence>
<comment type="caution">
    <text evidence="3">The sequence shown here is derived from an EMBL/GenBank/DDBJ whole genome shotgun (WGS) entry which is preliminary data.</text>
</comment>
<reference evidence="3 4" key="1">
    <citation type="journal article" date="2018" name="G3 (Bethesda)">
        <title>Phylogenetic and Phylogenomic Definition of Rhizopus Species.</title>
        <authorList>
            <person name="Gryganskyi A.P."/>
            <person name="Golan J."/>
            <person name="Dolatabadi S."/>
            <person name="Mondo S."/>
            <person name="Robb S."/>
            <person name="Idnurm A."/>
            <person name="Muszewska A."/>
            <person name="Steczkiewicz K."/>
            <person name="Masonjones S."/>
            <person name="Liao H.L."/>
            <person name="Gajdeczka M.T."/>
            <person name="Anike F."/>
            <person name="Vuek A."/>
            <person name="Anishchenko I.M."/>
            <person name="Voigt K."/>
            <person name="de Hoog G.S."/>
            <person name="Smith M.E."/>
            <person name="Heitman J."/>
            <person name="Vilgalys R."/>
            <person name="Stajich J.E."/>
        </authorList>
    </citation>
    <scope>NUCLEOTIDE SEQUENCE [LARGE SCALE GENOMIC DNA]</scope>
    <source>
        <strain evidence="3 4">LSU 92-RS-03</strain>
    </source>
</reference>
<dbReference type="InterPro" id="IPR005062">
    <property type="entry name" value="SAC3/GANP/THP3_conserved"/>
</dbReference>
<name>A0A367J114_RHIST</name>
<accession>A0A367J114</accession>
<feature type="region of interest" description="Disordered" evidence="1">
    <location>
        <begin position="1"/>
        <end position="97"/>
    </location>
</feature>
<evidence type="ECO:0000256" key="1">
    <source>
        <dbReference type="SAM" id="MobiDB-lite"/>
    </source>
</evidence>
<feature type="compositionally biased region" description="Polar residues" evidence="1">
    <location>
        <begin position="30"/>
        <end position="53"/>
    </location>
</feature>
<dbReference type="Proteomes" id="UP000253551">
    <property type="component" value="Unassembled WGS sequence"/>
</dbReference>
<dbReference type="GO" id="GO:0005737">
    <property type="term" value="C:cytoplasm"/>
    <property type="evidence" value="ECO:0007669"/>
    <property type="project" value="TreeGrafter"/>
</dbReference>
<protein>
    <recommendedName>
        <fullName evidence="2">SAC3/GANP/THP3 conserved domain-containing protein</fullName>
    </recommendedName>
</protein>
<dbReference type="PANTHER" id="PTHR12436:SF3">
    <property type="entry name" value="GERMINAL-CENTER ASSOCIATED NUCLEAR PROTEIN"/>
    <property type="match status" value="1"/>
</dbReference>
<organism evidence="3 4">
    <name type="scientific">Rhizopus stolonifer</name>
    <name type="common">Rhizopus nigricans</name>
    <dbReference type="NCBI Taxonomy" id="4846"/>
    <lineage>
        <taxon>Eukaryota</taxon>
        <taxon>Fungi</taxon>
        <taxon>Fungi incertae sedis</taxon>
        <taxon>Mucoromycota</taxon>
        <taxon>Mucoromycotina</taxon>
        <taxon>Mucoromycetes</taxon>
        <taxon>Mucorales</taxon>
        <taxon>Mucorineae</taxon>
        <taxon>Rhizopodaceae</taxon>
        <taxon>Rhizopus</taxon>
    </lineage>
</organism>
<gene>
    <name evidence="3" type="ORF">CU098_004615</name>
</gene>
<dbReference type="GO" id="GO:0070390">
    <property type="term" value="C:transcription export complex 2"/>
    <property type="evidence" value="ECO:0007669"/>
    <property type="project" value="TreeGrafter"/>
</dbReference>
<dbReference type="OrthoDB" id="264795at2759"/>
<dbReference type="AlphaFoldDB" id="A0A367J114"/>
<feature type="non-terminal residue" evidence="3">
    <location>
        <position position="572"/>
    </location>
</feature>
<dbReference type="Gene3D" id="1.25.40.990">
    <property type="match status" value="1"/>
</dbReference>
<keyword evidence="4" id="KW-1185">Reference proteome</keyword>
<dbReference type="STRING" id="4846.A0A367J114"/>
<dbReference type="PANTHER" id="PTHR12436">
    <property type="entry name" value="80 KDA MCM3-ASSOCIATED PROTEIN"/>
    <property type="match status" value="1"/>
</dbReference>
<evidence type="ECO:0000313" key="3">
    <source>
        <dbReference type="EMBL" id="RCH83600.1"/>
    </source>
</evidence>
<proteinExistence type="predicted"/>
<dbReference type="EMBL" id="PJQM01004694">
    <property type="protein sequence ID" value="RCH83600.1"/>
    <property type="molecule type" value="Genomic_DNA"/>
</dbReference>
<dbReference type="GO" id="GO:0006406">
    <property type="term" value="P:mRNA export from nucleus"/>
    <property type="evidence" value="ECO:0007669"/>
    <property type="project" value="TreeGrafter"/>
</dbReference>
<dbReference type="InterPro" id="IPR045107">
    <property type="entry name" value="SAC3/GANP/THP3"/>
</dbReference>
<feature type="domain" description="SAC3/GANP/THP3 conserved" evidence="2">
    <location>
        <begin position="140"/>
        <end position="443"/>
    </location>
</feature>
<dbReference type="Pfam" id="PF03399">
    <property type="entry name" value="SAC3_GANP"/>
    <property type="match status" value="1"/>
</dbReference>